<evidence type="ECO:0000256" key="3">
    <source>
        <dbReference type="SAM" id="SignalP"/>
    </source>
</evidence>
<feature type="domain" description="Leucine-binding protein" evidence="4">
    <location>
        <begin position="54"/>
        <end position="411"/>
    </location>
</feature>
<evidence type="ECO:0000256" key="2">
    <source>
        <dbReference type="ARBA" id="ARBA00022729"/>
    </source>
</evidence>
<reference evidence="6" key="1">
    <citation type="journal article" date="2019" name="Int. J. Syst. Evol. Microbiol.">
        <title>The Global Catalogue of Microorganisms (GCM) 10K type strain sequencing project: providing services to taxonomists for standard genome sequencing and annotation.</title>
        <authorList>
            <consortium name="The Broad Institute Genomics Platform"/>
            <consortium name="The Broad Institute Genome Sequencing Center for Infectious Disease"/>
            <person name="Wu L."/>
            <person name="Ma J."/>
        </authorList>
    </citation>
    <scope>NUCLEOTIDE SEQUENCE [LARGE SCALE GENOMIC DNA]</scope>
    <source>
        <strain evidence="6">CCUG 49452</strain>
    </source>
</reference>
<protein>
    <submittedName>
        <fullName evidence="5">Branched-chain amino acid ABC transporter substrate-binding protein</fullName>
    </submittedName>
</protein>
<keyword evidence="2 3" id="KW-0732">Signal</keyword>
<dbReference type="PANTHER" id="PTHR30483:SF6">
    <property type="entry name" value="PERIPLASMIC BINDING PROTEIN OF ABC TRANSPORTER FOR NATURAL AMINO ACIDS"/>
    <property type="match status" value="1"/>
</dbReference>
<name>A0ABV9QGU3_9BURK</name>
<dbReference type="EMBL" id="JBHSHJ010000012">
    <property type="protein sequence ID" value="MFC4789981.1"/>
    <property type="molecule type" value="Genomic_DNA"/>
</dbReference>
<comment type="caution">
    <text evidence="5">The sequence shown here is derived from an EMBL/GenBank/DDBJ whole genome shotgun (WGS) entry which is preliminary data.</text>
</comment>
<dbReference type="InterPro" id="IPR028081">
    <property type="entry name" value="Leu-bd"/>
</dbReference>
<proteinExistence type="inferred from homology"/>
<comment type="similarity">
    <text evidence="1">Belongs to the leucine-binding protein family.</text>
</comment>
<evidence type="ECO:0000259" key="4">
    <source>
        <dbReference type="Pfam" id="PF13458"/>
    </source>
</evidence>
<dbReference type="PANTHER" id="PTHR30483">
    <property type="entry name" value="LEUCINE-SPECIFIC-BINDING PROTEIN"/>
    <property type="match status" value="1"/>
</dbReference>
<dbReference type="Gene3D" id="3.40.50.2300">
    <property type="match status" value="2"/>
</dbReference>
<organism evidence="5 6">
    <name type="scientific">Giesbergeria sinuosa</name>
    <dbReference type="NCBI Taxonomy" id="80883"/>
    <lineage>
        <taxon>Bacteria</taxon>
        <taxon>Pseudomonadati</taxon>
        <taxon>Pseudomonadota</taxon>
        <taxon>Betaproteobacteria</taxon>
        <taxon>Burkholderiales</taxon>
        <taxon>Comamonadaceae</taxon>
        <taxon>Giesbergeria</taxon>
    </lineage>
</organism>
<feature type="chain" id="PRO_5045731465" evidence="3">
    <location>
        <begin position="39"/>
        <end position="449"/>
    </location>
</feature>
<evidence type="ECO:0000313" key="6">
    <source>
        <dbReference type="Proteomes" id="UP001596001"/>
    </source>
</evidence>
<evidence type="ECO:0000256" key="1">
    <source>
        <dbReference type="ARBA" id="ARBA00010062"/>
    </source>
</evidence>
<dbReference type="SUPFAM" id="SSF53822">
    <property type="entry name" value="Periplasmic binding protein-like I"/>
    <property type="match status" value="1"/>
</dbReference>
<dbReference type="Proteomes" id="UP001596001">
    <property type="component" value="Unassembled WGS sequence"/>
</dbReference>
<evidence type="ECO:0000313" key="5">
    <source>
        <dbReference type="EMBL" id="MFC4789981.1"/>
    </source>
</evidence>
<feature type="signal peptide" evidence="3">
    <location>
        <begin position="1"/>
        <end position="38"/>
    </location>
</feature>
<dbReference type="Pfam" id="PF13458">
    <property type="entry name" value="Peripla_BP_6"/>
    <property type="match status" value="1"/>
</dbReference>
<accession>A0ABV9QGU3</accession>
<dbReference type="CDD" id="cd06329">
    <property type="entry name" value="PBP1_SBP-like"/>
    <property type="match status" value="1"/>
</dbReference>
<dbReference type="InterPro" id="IPR051010">
    <property type="entry name" value="BCAA_transport"/>
</dbReference>
<dbReference type="InterPro" id="IPR028082">
    <property type="entry name" value="Peripla_BP_I"/>
</dbReference>
<sequence length="449" mass="48030">MPSPVYAPLSLSAGALRGTIASALAALTLAALPTASWAQTTPTRPVAPASTAAPIKLALIESLSGPFANTGEAVFRNIVWATERVNARGGVQLPANAGGPRPLAIQRYDSKGQNEEALSALRAAIDDGARVILQGNSSATAAALLDAINKHNSREPDKRVLFLNYSAVDPVLTNEKCSFWHFRFDAHADMRMAALMDVVRADSALKSVYLIGQDYSFGQAVLREAKRQLAAQRPEVAIVGDELHPIGRVKDFAPYAVKIKSSGAQAVITGNWGNDLTLLVKAAREVGFNGTFYTFYGNALGAPAALGDAGVGKVVAVADWLPNVPGAASEGFYQSFRQRFPQPQDDYVHMRMQLMVETLAQSIERAASTDTVAVARQMENASVQLAGRSGAMRAADHQFQQPLVVGLMEKQGQSGVKFDVEGSGYGFRVLRDIPASQTQQPHRCTMQRP</sequence>
<dbReference type="RefSeq" id="WP_382433891.1">
    <property type="nucleotide sequence ID" value="NZ_JBHSHJ010000012.1"/>
</dbReference>
<gene>
    <name evidence="5" type="ORF">ACFO6X_13425</name>
</gene>
<keyword evidence="6" id="KW-1185">Reference proteome</keyword>